<organism evidence="1 2">
    <name type="scientific">Candidatus Filomicrobium marinum</name>
    <dbReference type="NCBI Taxonomy" id="1608628"/>
    <lineage>
        <taxon>Bacteria</taxon>
        <taxon>Pseudomonadati</taxon>
        <taxon>Pseudomonadota</taxon>
        <taxon>Alphaproteobacteria</taxon>
        <taxon>Hyphomicrobiales</taxon>
        <taxon>Hyphomicrobiaceae</taxon>
        <taxon>Filomicrobium</taxon>
    </lineage>
</organism>
<dbReference type="KEGG" id="fiy:BN1229_v1_3817"/>
<dbReference type="EMBL" id="LN829119">
    <property type="protein sequence ID" value="CPR22384.1"/>
    <property type="molecule type" value="Genomic_DNA"/>
</dbReference>
<name>A0A0D6JK97_9HYPH</name>
<accession>A0A0D6JK97</accession>
<keyword evidence="2" id="KW-1185">Reference proteome</keyword>
<evidence type="ECO:0000313" key="2">
    <source>
        <dbReference type="Proteomes" id="UP000033187"/>
    </source>
</evidence>
<gene>
    <name evidence="1" type="ORF">YBN1229_v1_3817</name>
</gene>
<sequence length="86" mass="9697">MTRLCRHSCAELEQDPSLLRHALMVVNPPDRFMHTYKPFADGAQHRRSPSRGAQVAHEIQAQESPAGTWLLNLLIFLDKFGCGGRI</sequence>
<evidence type="ECO:0000313" key="1">
    <source>
        <dbReference type="EMBL" id="CPR22384.1"/>
    </source>
</evidence>
<protein>
    <submittedName>
        <fullName evidence="1">Uncharacterized protein</fullName>
    </submittedName>
</protein>
<dbReference type="Proteomes" id="UP000033187">
    <property type="component" value="Chromosome 1"/>
</dbReference>
<dbReference type="AlphaFoldDB" id="A0A0D6JK97"/>
<dbReference type="KEGG" id="fil:BN1229_v1_3827"/>
<proteinExistence type="predicted"/>
<reference evidence="2" key="1">
    <citation type="submission" date="2015-02" db="EMBL/GenBank/DDBJ databases">
        <authorList>
            <person name="Chooi Y.-H."/>
        </authorList>
    </citation>
    <scope>NUCLEOTIDE SEQUENCE [LARGE SCALE GENOMIC DNA]</scope>
    <source>
        <strain evidence="2">strain Y</strain>
    </source>
</reference>